<comment type="caution">
    <text evidence="1">The sequence shown here is derived from an EMBL/GenBank/DDBJ whole genome shotgun (WGS) entry which is preliminary data.</text>
</comment>
<proteinExistence type="predicted"/>
<accession>A0A834SPG9</accession>
<name>A0A834SPG9_9FABA</name>
<sequence>MRGSEVEREGQRMVGKDGASTNCYILASTRT</sequence>
<dbReference type="Proteomes" id="UP000634136">
    <property type="component" value="Unassembled WGS sequence"/>
</dbReference>
<protein>
    <submittedName>
        <fullName evidence="1">Uncharacterized protein</fullName>
    </submittedName>
</protein>
<dbReference type="AlphaFoldDB" id="A0A834SPG9"/>
<evidence type="ECO:0000313" key="1">
    <source>
        <dbReference type="EMBL" id="KAF7806533.1"/>
    </source>
</evidence>
<keyword evidence="2" id="KW-1185">Reference proteome</keyword>
<gene>
    <name evidence="1" type="ORF">G2W53_038694</name>
</gene>
<organism evidence="1 2">
    <name type="scientific">Senna tora</name>
    <dbReference type="NCBI Taxonomy" id="362788"/>
    <lineage>
        <taxon>Eukaryota</taxon>
        <taxon>Viridiplantae</taxon>
        <taxon>Streptophyta</taxon>
        <taxon>Embryophyta</taxon>
        <taxon>Tracheophyta</taxon>
        <taxon>Spermatophyta</taxon>
        <taxon>Magnoliopsida</taxon>
        <taxon>eudicotyledons</taxon>
        <taxon>Gunneridae</taxon>
        <taxon>Pentapetalae</taxon>
        <taxon>rosids</taxon>
        <taxon>fabids</taxon>
        <taxon>Fabales</taxon>
        <taxon>Fabaceae</taxon>
        <taxon>Caesalpinioideae</taxon>
        <taxon>Cassia clade</taxon>
        <taxon>Senna</taxon>
    </lineage>
</organism>
<evidence type="ECO:0000313" key="2">
    <source>
        <dbReference type="Proteomes" id="UP000634136"/>
    </source>
</evidence>
<reference evidence="1" key="1">
    <citation type="submission" date="2020-09" db="EMBL/GenBank/DDBJ databases">
        <title>Genome-Enabled Discovery of Anthraquinone Biosynthesis in Senna tora.</title>
        <authorList>
            <person name="Kang S.-H."/>
            <person name="Pandey R.P."/>
            <person name="Lee C.-M."/>
            <person name="Sim J.-S."/>
            <person name="Jeong J.-T."/>
            <person name="Choi B.-S."/>
            <person name="Jung M."/>
            <person name="Ginzburg D."/>
            <person name="Zhao K."/>
            <person name="Won S.Y."/>
            <person name="Oh T.-J."/>
            <person name="Yu Y."/>
            <person name="Kim N.-H."/>
            <person name="Lee O.R."/>
            <person name="Lee T.-H."/>
            <person name="Bashyal P."/>
            <person name="Kim T.-S."/>
            <person name="Lee W.-H."/>
            <person name="Kawkins C."/>
            <person name="Kim C.-K."/>
            <person name="Kim J.S."/>
            <person name="Ahn B.O."/>
            <person name="Rhee S.Y."/>
            <person name="Sohng J.K."/>
        </authorList>
    </citation>
    <scope>NUCLEOTIDE SEQUENCE</scope>
    <source>
        <tissue evidence="1">Leaf</tissue>
    </source>
</reference>
<dbReference type="EMBL" id="JAAIUW010000012">
    <property type="protein sequence ID" value="KAF7806533.1"/>
    <property type="molecule type" value="Genomic_DNA"/>
</dbReference>